<evidence type="ECO:0000256" key="7">
    <source>
        <dbReference type="ARBA" id="ARBA00023033"/>
    </source>
</evidence>
<dbReference type="PROSITE" id="PS00086">
    <property type="entry name" value="CYTOCHROME_P450"/>
    <property type="match status" value="1"/>
</dbReference>
<dbReference type="GO" id="GO:0005506">
    <property type="term" value="F:iron ion binding"/>
    <property type="evidence" value="ECO:0007669"/>
    <property type="project" value="InterPro"/>
</dbReference>
<dbReference type="InterPro" id="IPR001128">
    <property type="entry name" value="Cyt_P450"/>
</dbReference>
<feature type="binding site" description="axial binding residue" evidence="8">
    <location>
        <position position="456"/>
    </location>
    <ligand>
        <name>heme</name>
        <dbReference type="ChEBI" id="CHEBI:30413"/>
    </ligand>
    <ligandPart>
        <name>Fe</name>
        <dbReference type="ChEBI" id="CHEBI:18248"/>
    </ligandPart>
</feature>
<evidence type="ECO:0000256" key="6">
    <source>
        <dbReference type="ARBA" id="ARBA00023004"/>
    </source>
</evidence>
<dbReference type="Pfam" id="PF00067">
    <property type="entry name" value="p450"/>
    <property type="match status" value="1"/>
</dbReference>
<dbReference type="EMBL" id="JAUESC010000381">
    <property type="protein sequence ID" value="KAK0589836.1"/>
    <property type="molecule type" value="Genomic_DNA"/>
</dbReference>
<dbReference type="CDD" id="cd11064">
    <property type="entry name" value="CYP86A"/>
    <property type="match status" value="1"/>
</dbReference>
<dbReference type="GO" id="GO:0016705">
    <property type="term" value="F:oxidoreductase activity, acting on paired donors, with incorporation or reduction of molecular oxygen"/>
    <property type="evidence" value="ECO:0007669"/>
    <property type="project" value="InterPro"/>
</dbReference>
<keyword evidence="5 9" id="KW-0560">Oxidoreductase</keyword>
<evidence type="ECO:0000256" key="9">
    <source>
        <dbReference type="RuleBase" id="RU000461"/>
    </source>
</evidence>
<name>A0AA39SBF6_ACESA</name>
<dbReference type="PRINTS" id="PR00385">
    <property type="entry name" value="P450"/>
</dbReference>
<keyword evidence="6 8" id="KW-0408">Iron</keyword>
<dbReference type="InterPro" id="IPR017972">
    <property type="entry name" value="Cyt_P450_CS"/>
</dbReference>
<feature type="transmembrane region" description="Helical" evidence="10">
    <location>
        <begin position="6"/>
        <end position="24"/>
    </location>
</feature>
<dbReference type="PANTHER" id="PTHR24296">
    <property type="entry name" value="CYTOCHROME P450"/>
    <property type="match status" value="1"/>
</dbReference>
<evidence type="ECO:0000256" key="4">
    <source>
        <dbReference type="ARBA" id="ARBA00022723"/>
    </source>
</evidence>
<gene>
    <name evidence="11" type="ORF">LWI29_019112</name>
</gene>
<keyword evidence="4 8" id="KW-0479">Metal-binding</keyword>
<keyword evidence="12" id="KW-1185">Reference proteome</keyword>
<dbReference type="InterPro" id="IPR036396">
    <property type="entry name" value="Cyt_P450_sf"/>
</dbReference>
<evidence type="ECO:0000256" key="3">
    <source>
        <dbReference type="ARBA" id="ARBA00022617"/>
    </source>
</evidence>
<comment type="cofactor">
    <cofactor evidence="1 8">
        <name>heme</name>
        <dbReference type="ChEBI" id="CHEBI:30413"/>
    </cofactor>
</comment>
<keyword evidence="10" id="KW-1133">Transmembrane helix</keyword>
<evidence type="ECO:0000313" key="12">
    <source>
        <dbReference type="Proteomes" id="UP001168877"/>
    </source>
</evidence>
<dbReference type="Gene3D" id="1.10.630.10">
    <property type="entry name" value="Cytochrome P450"/>
    <property type="match status" value="1"/>
</dbReference>
<dbReference type="AlphaFoldDB" id="A0AA39SBF6"/>
<evidence type="ECO:0008006" key="13">
    <source>
        <dbReference type="Google" id="ProtNLM"/>
    </source>
</evidence>
<dbReference type="GO" id="GO:0006629">
    <property type="term" value="P:lipid metabolic process"/>
    <property type="evidence" value="ECO:0007669"/>
    <property type="project" value="UniProtKB-ARBA"/>
</dbReference>
<dbReference type="GO" id="GO:0020037">
    <property type="term" value="F:heme binding"/>
    <property type="evidence" value="ECO:0007669"/>
    <property type="project" value="InterPro"/>
</dbReference>
<sequence>MAILVGYLGVVVAFLCFFVLSYWMKNKNSSSISRDWPIVGMLPGLLLNVGRVHEYTTDNLIYLSGVQEFKGGWFPNSDFVITSDPMNVHHILTKNFANYTKGSDFQEVFEPLGDGIFRSESDVWKAQRKFMLSVMHDKRFELFLKKCTRQKVEKGLIPVLEHVSKLGIQVDLQELFQRFTFDVVGLLVFGIDSNSLSVELPLIPHEKAFDDMEEAVFIRYLMPKSYWKLLKWLQIGEEKKLKEAWEIFDRFLYQSISAAREKLISRSKSPLEEEEEFTVLSAFLADQGGQTDYTCENSNKILRDHAFSLVAAGRDTVSACLTWFFWFVATNPSIETKILEEIKEKLQENGKLRFFSTEELNSLVYLHATLCETLRLYPPVPFNHKTALEADVLPSGHQVPQNTKMLISFYSMGRMHEIWGQDCLEFKPERWITKQGRIMHVPSYKFSAFNAGPRSCVGKEMSFIQMKIIAVALIWNYRLQLVEGHPVTPKNSVVLHMKYGLKLSPSLNGRLLSPLEALSLSNGNLSALVALSFSVSVFSSRMNTITELSSIVGAKLTACNIDLELCYGSVLRPLCLKIGGQYPSMRRVWML</sequence>
<dbReference type="SUPFAM" id="SSF48264">
    <property type="entry name" value="Cytochrome P450"/>
    <property type="match status" value="1"/>
</dbReference>
<keyword evidence="10" id="KW-0812">Transmembrane</keyword>
<reference evidence="11" key="1">
    <citation type="journal article" date="2022" name="Plant J.">
        <title>Strategies of tolerance reflected in two North American maple genomes.</title>
        <authorList>
            <person name="McEvoy S.L."/>
            <person name="Sezen U.U."/>
            <person name="Trouern-Trend A."/>
            <person name="McMahon S.M."/>
            <person name="Schaberg P.G."/>
            <person name="Yang J."/>
            <person name="Wegrzyn J.L."/>
            <person name="Swenson N.G."/>
        </authorList>
    </citation>
    <scope>NUCLEOTIDE SEQUENCE</scope>
    <source>
        <strain evidence="11">NS2018</strain>
    </source>
</reference>
<evidence type="ECO:0000256" key="8">
    <source>
        <dbReference type="PIRSR" id="PIRSR602401-1"/>
    </source>
</evidence>
<dbReference type="Proteomes" id="UP001168877">
    <property type="component" value="Unassembled WGS sequence"/>
</dbReference>
<comment type="similarity">
    <text evidence="2 9">Belongs to the cytochrome P450 family.</text>
</comment>
<keyword evidence="3 8" id="KW-0349">Heme</keyword>
<comment type="caution">
    <text evidence="11">The sequence shown here is derived from an EMBL/GenBank/DDBJ whole genome shotgun (WGS) entry which is preliminary data.</text>
</comment>
<evidence type="ECO:0000256" key="2">
    <source>
        <dbReference type="ARBA" id="ARBA00010617"/>
    </source>
</evidence>
<organism evidence="11 12">
    <name type="scientific">Acer saccharum</name>
    <name type="common">Sugar maple</name>
    <dbReference type="NCBI Taxonomy" id="4024"/>
    <lineage>
        <taxon>Eukaryota</taxon>
        <taxon>Viridiplantae</taxon>
        <taxon>Streptophyta</taxon>
        <taxon>Embryophyta</taxon>
        <taxon>Tracheophyta</taxon>
        <taxon>Spermatophyta</taxon>
        <taxon>Magnoliopsida</taxon>
        <taxon>eudicotyledons</taxon>
        <taxon>Gunneridae</taxon>
        <taxon>Pentapetalae</taxon>
        <taxon>rosids</taxon>
        <taxon>malvids</taxon>
        <taxon>Sapindales</taxon>
        <taxon>Sapindaceae</taxon>
        <taxon>Hippocastanoideae</taxon>
        <taxon>Acereae</taxon>
        <taxon>Acer</taxon>
    </lineage>
</organism>
<evidence type="ECO:0000256" key="5">
    <source>
        <dbReference type="ARBA" id="ARBA00023002"/>
    </source>
</evidence>
<dbReference type="GO" id="GO:0004497">
    <property type="term" value="F:monooxygenase activity"/>
    <property type="evidence" value="ECO:0007669"/>
    <property type="project" value="UniProtKB-KW"/>
</dbReference>
<proteinExistence type="inferred from homology"/>
<keyword evidence="10" id="KW-0472">Membrane</keyword>
<accession>A0AA39SBF6</accession>
<reference evidence="11" key="2">
    <citation type="submission" date="2023-06" db="EMBL/GenBank/DDBJ databases">
        <authorList>
            <person name="Swenson N.G."/>
            <person name="Wegrzyn J.L."/>
            <person name="Mcevoy S.L."/>
        </authorList>
    </citation>
    <scope>NUCLEOTIDE SEQUENCE</scope>
    <source>
        <strain evidence="11">NS2018</strain>
        <tissue evidence="11">Leaf</tissue>
    </source>
</reference>
<evidence type="ECO:0000256" key="1">
    <source>
        <dbReference type="ARBA" id="ARBA00001971"/>
    </source>
</evidence>
<dbReference type="PRINTS" id="PR00463">
    <property type="entry name" value="EP450I"/>
</dbReference>
<protein>
    <recommendedName>
        <fullName evidence="13">Cytochrome P450</fullName>
    </recommendedName>
</protein>
<keyword evidence="7 9" id="KW-0503">Monooxygenase</keyword>
<evidence type="ECO:0000313" key="11">
    <source>
        <dbReference type="EMBL" id="KAK0589836.1"/>
    </source>
</evidence>
<evidence type="ECO:0000256" key="10">
    <source>
        <dbReference type="SAM" id="Phobius"/>
    </source>
</evidence>
<dbReference type="InterPro" id="IPR002401">
    <property type="entry name" value="Cyt_P450_E_grp-I"/>
</dbReference>